<feature type="chain" id="PRO_5043696194" description="Mid2 domain-containing protein" evidence="3">
    <location>
        <begin position="23"/>
        <end position="337"/>
    </location>
</feature>
<protein>
    <recommendedName>
        <fullName evidence="6">Mid2 domain-containing protein</fullName>
    </recommendedName>
</protein>
<evidence type="ECO:0000256" key="1">
    <source>
        <dbReference type="SAM" id="MobiDB-lite"/>
    </source>
</evidence>
<evidence type="ECO:0000313" key="5">
    <source>
        <dbReference type="Proteomes" id="UP001162060"/>
    </source>
</evidence>
<sequence length="337" mass="35178">MDKSALSTIIVLLFLLAAQAHALECQEITMPSRAHGFVSTIQTEEDLVRDAGRELQSTTSSYEGHDAKNVGAARSAVRCSEPESSTTTSSTNRTASDAAEPPQLTRARSPTLVSSSINEVNVTSNVATRFQDSNETVIGSRSESGVSTVGTVKLNSTAAPQASVSSSTPLPSSPVYKIANSQPEEAAPTVDDNIPYHSSKTLDPSIERMPVKSSFLELSSSPTQVEDGGARTSVSSPTSKETVSTGKASVADQSASSAQTKVDPRGSTSSSSSATNLLFYSCLVVGVAGLVGAVLAYSIEWRAGAKDSDGTSMHATTWPSRPSEVHVVMDGRNFAIL</sequence>
<feature type="compositionally biased region" description="Polar residues" evidence="1">
    <location>
        <begin position="106"/>
        <end position="116"/>
    </location>
</feature>
<proteinExistence type="predicted"/>
<evidence type="ECO:0000313" key="4">
    <source>
        <dbReference type="EMBL" id="CAK7940749.1"/>
    </source>
</evidence>
<comment type="caution">
    <text evidence="4">The sequence shown here is derived from an EMBL/GenBank/DDBJ whole genome shotgun (WGS) entry which is preliminary data.</text>
</comment>
<evidence type="ECO:0008006" key="6">
    <source>
        <dbReference type="Google" id="ProtNLM"/>
    </source>
</evidence>
<evidence type="ECO:0000256" key="2">
    <source>
        <dbReference type="SAM" id="Phobius"/>
    </source>
</evidence>
<keyword evidence="2" id="KW-0472">Membrane</keyword>
<feature type="transmembrane region" description="Helical" evidence="2">
    <location>
        <begin position="277"/>
        <end position="299"/>
    </location>
</feature>
<feature type="compositionally biased region" description="Polar residues" evidence="1">
    <location>
        <begin position="232"/>
        <end position="247"/>
    </location>
</feature>
<name>A0AAV1V1H1_9STRA</name>
<feature type="region of interest" description="Disordered" evidence="1">
    <location>
        <begin position="219"/>
        <end position="272"/>
    </location>
</feature>
<gene>
    <name evidence="4" type="ORF">PM001_LOCUS25899</name>
</gene>
<organism evidence="4 5">
    <name type="scientific">Peronospora matthiolae</name>
    <dbReference type="NCBI Taxonomy" id="2874970"/>
    <lineage>
        <taxon>Eukaryota</taxon>
        <taxon>Sar</taxon>
        <taxon>Stramenopiles</taxon>
        <taxon>Oomycota</taxon>
        <taxon>Peronosporomycetes</taxon>
        <taxon>Peronosporales</taxon>
        <taxon>Peronosporaceae</taxon>
        <taxon>Peronospora</taxon>
    </lineage>
</organism>
<feature type="region of interest" description="Disordered" evidence="1">
    <location>
        <begin position="182"/>
        <end position="205"/>
    </location>
</feature>
<keyword evidence="2" id="KW-1133">Transmembrane helix</keyword>
<reference evidence="4" key="1">
    <citation type="submission" date="2024-01" db="EMBL/GenBank/DDBJ databases">
        <authorList>
            <person name="Webb A."/>
        </authorList>
    </citation>
    <scope>NUCLEOTIDE SEQUENCE</scope>
    <source>
        <strain evidence="4">Pm1</strain>
    </source>
</reference>
<accession>A0AAV1V1H1</accession>
<dbReference type="Proteomes" id="UP001162060">
    <property type="component" value="Unassembled WGS sequence"/>
</dbReference>
<keyword evidence="2" id="KW-0812">Transmembrane</keyword>
<feature type="region of interest" description="Disordered" evidence="1">
    <location>
        <begin position="157"/>
        <end position="176"/>
    </location>
</feature>
<feature type="compositionally biased region" description="Low complexity" evidence="1">
    <location>
        <begin position="248"/>
        <end position="259"/>
    </location>
</feature>
<evidence type="ECO:0000256" key="3">
    <source>
        <dbReference type="SAM" id="SignalP"/>
    </source>
</evidence>
<dbReference type="EMBL" id="CAKLBY020000259">
    <property type="protein sequence ID" value="CAK7940749.1"/>
    <property type="molecule type" value="Genomic_DNA"/>
</dbReference>
<dbReference type="AlphaFoldDB" id="A0AAV1V1H1"/>
<feature type="compositionally biased region" description="Low complexity" evidence="1">
    <location>
        <begin position="163"/>
        <end position="175"/>
    </location>
</feature>
<feature type="signal peptide" evidence="3">
    <location>
        <begin position="1"/>
        <end position="22"/>
    </location>
</feature>
<feature type="region of interest" description="Disordered" evidence="1">
    <location>
        <begin position="52"/>
        <end position="116"/>
    </location>
</feature>
<keyword evidence="3" id="KW-0732">Signal</keyword>